<dbReference type="AlphaFoldDB" id="A0A075RD21"/>
<gene>
    <name evidence="1" type="ORF">BRLA_c029980</name>
</gene>
<accession>A0A075RD21</accession>
<reference evidence="1 2" key="1">
    <citation type="journal article" date="2011" name="J. Bacteriol.">
        <title>Genome sequence of Brevibacillus laterosporus LMG 15441, a pathogen of invertebrates.</title>
        <authorList>
            <person name="Djukic M."/>
            <person name="Poehlein A."/>
            <person name="Thurmer A."/>
            <person name="Daniel R."/>
        </authorList>
    </citation>
    <scope>NUCLEOTIDE SEQUENCE [LARGE SCALE GENOMIC DNA]</scope>
    <source>
        <strain evidence="1 2">LMG 15441</strain>
    </source>
</reference>
<protein>
    <submittedName>
        <fullName evidence="1">Uncharacterized protein</fullName>
    </submittedName>
</protein>
<evidence type="ECO:0000313" key="1">
    <source>
        <dbReference type="EMBL" id="AIG27310.1"/>
    </source>
</evidence>
<dbReference type="HOGENOM" id="CLU_2380563_0_0_9"/>
<dbReference type="Proteomes" id="UP000005850">
    <property type="component" value="Chromosome"/>
</dbReference>
<dbReference type="EMBL" id="CP007806">
    <property type="protein sequence ID" value="AIG27310.1"/>
    <property type="molecule type" value="Genomic_DNA"/>
</dbReference>
<dbReference type="RefSeq" id="WP_003335801.1">
    <property type="nucleotide sequence ID" value="NZ_CP007806.1"/>
</dbReference>
<proteinExistence type="predicted"/>
<dbReference type="KEGG" id="blr:BRLA_c029980"/>
<sequence length="94" mass="10788">MSCSSRIKASRYCPRRRINVDIVTLIFNNIDGDIIDFKIEGSADPCVALIAVGLRVSNARHCLLSNRFKITKRTPNLLVFERINLKKRKKKTKK</sequence>
<evidence type="ECO:0000313" key="2">
    <source>
        <dbReference type="Proteomes" id="UP000005850"/>
    </source>
</evidence>
<name>A0A075RD21_BRELA</name>
<keyword evidence="2" id="KW-1185">Reference proteome</keyword>
<organism evidence="1 2">
    <name type="scientific">Brevibacillus laterosporus LMG 15441</name>
    <dbReference type="NCBI Taxonomy" id="1042163"/>
    <lineage>
        <taxon>Bacteria</taxon>
        <taxon>Bacillati</taxon>
        <taxon>Bacillota</taxon>
        <taxon>Bacilli</taxon>
        <taxon>Bacillales</taxon>
        <taxon>Paenibacillaceae</taxon>
        <taxon>Brevibacillus</taxon>
    </lineage>
</organism>